<dbReference type="EMBL" id="LDAU01000129">
    <property type="protein sequence ID" value="KRX03642.1"/>
    <property type="molecule type" value="Genomic_DNA"/>
</dbReference>
<evidence type="ECO:0000313" key="2">
    <source>
        <dbReference type="EMBL" id="KRX03642.1"/>
    </source>
</evidence>
<proteinExistence type="predicted"/>
<feature type="region of interest" description="Disordered" evidence="1">
    <location>
        <begin position="301"/>
        <end position="331"/>
    </location>
</feature>
<protein>
    <submittedName>
        <fullName evidence="2">Uncharacterized protein</fullName>
    </submittedName>
</protein>
<dbReference type="InParanoid" id="A0A0V0QNG4"/>
<comment type="caution">
    <text evidence="2">The sequence shown here is derived from an EMBL/GenBank/DDBJ whole genome shotgun (WGS) entry which is preliminary data.</text>
</comment>
<evidence type="ECO:0000313" key="3">
    <source>
        <dbReference type="Proteomes" id="UP000054937"/>
    </source>
</evidence>
<gene>
    <name evidence="2" type="ORF">PPERSA_04194</name>
</gene>
<feature type="compositionally biased region" description="Low complexity" evidence="1">
    <location>
        <begin position="312"/>
        <end position="328"/>
    </location>
</feature>
<accession>A0A0V0QNG4</accession>
<evidence type="ECO:0000256" key="1">
    <source>
        <dbReference type="SAM" id="MobiDB-lite"/>
    </source>
</evidence>
<organism evidence="2 3">
    <name type="scientific">Pseudocohnilembus persalinus</name>
    <name type="common">Ciliate</name>
    <dbReference type="NCBI Taxonomy" id="266149"/>
    <lineage>
        <taxon>Eukaryota</taxon>
        <taxon>Sar</taxon>
        <taxon>Alveolata</taxon>
        <taxon>Ciliophora</taxon>
        <taxon>Intramacronucleata</taxon>
        <taxon>Oligohymenophorea</taxon>
        <taxon>Scuticociliatia</taxon>
        <taxon>Philasterida</taxon>
        <taxon>Pseudocohnilembidae</taxon>
        <taxon>Pseudocohnilembus</taxon>
    </lineage>
</organism>
<dbReference type="AlphaFoldDB" id="A0A0V0QNG4"/>
<sequence length="405" mass="47970">MSKEKKYDIENISQTKKNEEINAFKKIKHKLKLQIIKNINNEQSSKLVSSKANNIMQNNFNKRNQTEFQQNQIERLKSNSNQQIENKFQQQYQEKQEQVQGLVKEFLKAGYKANLILKMNKNLYKEYLFKIWDNNKNTDFNTIMQKNHKNIIWWQNQLIPKKYLKIITELVASISTQNIKQSNEMKSLKVYYDKMEEYIINIRRKWSYLSLKLSKNYSKQQLSTIYSMPESLCNSTSVENVIGDKQYMNNKRSQIPYNFNPVQKTKDLQINIQTNQQNQLLKSSNIHENQINIYYDNEFTDIKDDDDDESSEGQYNSESNGGSQNNSGKNKIQNYNYNFAQQIEDQNNNINSNNSNLSPLVYEKETFYFSGSFYSQFKNNSDYGNKNFSINFPKFLEIDGFIQSA</sequence>
<reference evidence="2 3" key="1">
    <citation type="journal article" date="2015" name="Sci. Rep.">
        <title>Genome of the facultative scuticociliatosis pathogen Pseudocohnilembus persalinus provides insight into its virulence through horizontal gene transfer.</title>
        <authorList>
            <person name="Xiong J."/>
            <person name="Wang G."/>
            <person name="Cheng J."/>
            <person name="Tian M."/>
            <person name="Pan X."/>
            <person name="Warren A."/>
            <person name="Jiang C."/>
            <person name="Yuan D."/>
            <person name="Miao W."/>
        </authorList>
    </citation>
    <scope>NUCLEOTIDE SEQUENCE [LARGE SCALE GENOMIC DNA]</scope>
    <source>
        <strain evidence="2">36N120E</strain>
    </source>
</reference>
<keyword evidence="3" id="KW-1185">Reference proteome</keyword>
<name>A0A0V0QNG4_PSEPJ</name>
<dbReference type="Proteomes" id="UP000054937">
    <property type="component" value="Unassembled WGS sequence"/>
</dbReference>